<comment type="caution">
    <text evidence="2">The sequence shown here is derived from an EMBL/GenBank/DDBJ whole genome shotgun (WGS) entry which is preliminary data.</text>
</comment>
<protein>
    <recommendedName>
        <fullName evidence="4">Glycosyl transferase</fullName>
    </recommendedName>
</protein>
<sequence>MNIYIYGSSETELEQHGDYTIQFSTAKELSSQIKLALECDIFIWQYDYPWNDNDINKNVSLSKFDSWNENQQIFLSTIKKAKRKSIAFNKSIITLPAVIDYITKPEQTLKIQAESNSKKNEMLNVYLGMLFLWGKKYWHTLECMDNISLRPIGYKPLKKSTFTSAPDEKLLLAVNFLLSLESNKNKIISLEESINLRFNEIASLTLMLHKSQKQQETEVSKNNKLNKIITTNNTELKQNIQVLEEQNKNLEKLKKEVDSKTITNNKYQKKISELNSELIETKNSLSCRFNELAVITDMLEKANRNISKLQEKLIAANEKHEKIKNSFSWKATAPIRALSHLVKTKKQKNTKKLNETIQLIRESIYFDSDWYLSQNPDVKNSGIDPARHYLLFGGFENRNPSTKFSNEIYFELHPDVKEKGINPLEHYIIFGIKENRRTSY</sequence>
<keyword evidence="1" id="KW-0175">Coiled coil</keyword>
<reference evidence="2 3" key="1">
    <citation type="submission" date="2019-12" db="EMBL/GenBank/DDBJ databases">
        <title>Enteriobacteria Tanzani isolates_8377-8380.</title>
        <authorList>
            <person name="Subbiah M."/>
            <person name="Call D."/>
        </authorList>
    </citation>
    <scope>NUCLEOTIDE SEQUENCE [LARGE SCALE GENOMIC DNA]</scope>
    <source>
        <strain evidence="2 3">8378wB3</strain>
    </source>
</reference>
<evidence type="ECO:0008006" key="4">
    <source>
        <dbReference type="Google" id="ProtNLM"/>
    </source>
</evidence>
<evidence type="ECO:0000313" key="2">
    <source>
        <dbReference type="EMBL" id="MWU33224.1"/>
    </source>
</evidence>
<name>A0AAW9X541_ECOLX</name>
<dbReference type="EMBL" id="WTRX01000050">
    <property type="protein sequence ID" value="MWU33224.1"/>
    <property type="molecule type" value="Genomic_DNA"/>
</dbReference>
<dbReference type="Proteomes" id="UP000441160">
    <property type="component" value="Unassembled WGS sequence"/>
</dbReference>
<proteinExistence type="predicted"/>
<evidence type="ECO:0000256" key="1">
    <source>
        <dbReference type="SAM" id="Coils"/>
    </source>
</evidence>
<dbReference type="RefSeq" id="WP_050487624.1">
    <property type="nucleotide sequence ID" value="NZ_CAJSGG010000056.1"/>
</dbReference>
<evidence type="ECO:0000313" key="3">
    <source>
        <dbReference type="Proteomes" id="UP000441160"/>
    </source>
</evidence>
<gene>
    <name evidence="2" type="ORF">GP944_21180</name>
</gene>
<accession>A0AAW9X541</accession>
<feature type="coiled-coil region" evidence="1">
    <location>
        <begin position="226"/>
        <end position="326"/>
    </location>
</feature>
<dbReference type="AlphaFoldDB" id="A0AAW9X541"/>
<organism evidence="2 3">
    <name type="scientific">Escherichia coli</name>
    <dbReference type="NCBI Taxonomy" id="562"/>
    <lineage>
        <taxon>Bacteria</taxon>
        <taxon>Pseudomonadati</taxon>
        <taxon>Pseudomonadota</taxon>
        <taxon>Gammaproteobacteria</taxon>
        <taxon>Enterobacterales</taxon>
        <taxon>Enterobacteriaceae</taxon>
        <taxon>Escherichia</taxon>
    </lineage>
</organism>